<gene>
    <name evidence="1" type="ORF">BJ138DRAFT_1147942</name>
</gene>
<protein>
    <submittedName>
        <fullName evidence="1">Fungal hydrophobin</fullName>
    </submittedName>
</protein>
<sequence>MIAFRVLAPLCLASLALAGTTQCNTGSAKCCDSTQTATEAENSGLLSSVGLNLGDVTGLLGVNCDPLDILALGASCNANQEPVCCTGNTFGGLVTVGCSPININT</sequence>
<organism evidence="1 2">
    <name type="scientific">Hygrophoropsis aurantiaca</name>
    <dbReference type="NCBI Taxonomy" id="72124"/>
    <lineage>
        <taxon>Eukaryota</taxon>
        <taxon>Fungi</taxon>
        <taxon>Dikarya</taxon>
        <taxon>Basidiomycota</taxon>
        <taxon>Agaricomycotina</taxon>
        <taxon>Agaricomycetes</taxon>
        <taxon>Agaricomycetidae</taxon>
        <taxon>Boletales</taxon>
        <taxon>Coniophorineae</taxon>
        <taxon>Hygrophoropsidaceae</taxon>
        <taxon>Hygrophoropsis</taxon>
    </lineage>
</organism>
<reference evidence="1" key="1">
    <citation type="journal article" date="2021" name="New Phytol.">
        <title>Evolutionary innovations through gain and loss of genes in the ectomycorrhizal Boletales.</title>
        <authorList>
            <person name="Wu G."/>
            <person name="Miyauchi S."/>
            <person name="Morin E."/>
            <person name="Kuo A."/>
            <person name="Drula E."/>
            <person name="Varga T."/>
            <person name="Kohler A."/>
            <person name="Feng B."/>
            <person name="Cao Y."/>
            <person name="Lipzen A."/>
            <person name="Daum C."/>
            <person name="Hundley H."/>
            <person name="Pangilinan J."/>
            <person name="Johnson J."/>
            <person name="Barry K."/>
            <person name="LaButti K."/>
            <person name="Ng V."/>
            <person name="Ahrendt S."/>
            <person name="Min B."/>
            <person name="Choi I.G."/>
            <person name="Park H."/>
            <person name="Plett J.M."/>
            <person name="Magnuson J."/>
            <person name="Spatafora J.W."/>
            <person name="Nagy L.G."/>
            <person name="Henrissat B."/>
            <person name="Grigoriev I.V."/>
            <person name="Yang Z.L."/>
            <person name="Xu J."/>
            <person name="Martin F.M."/>
        </authorList>
    </citation>
    <scope>NUCLEOTIDE SEQUENCE</scope>
    <source>
        <strain evidence="1">ATCC 28755</strain>
    </source>
</reference>
<dbReference type="EMBL" id="MU267647">
    <property type="protein sequence ID" value="KAH7912638.1"/>
    <property type="molecule type" value="Genomic_DNA"/>
</dbReference>
<keyword evidence="2" id="KW-1185">Reference proteome</keyword>
<evidence type="ECO:0000313" key="1">
    <source>
        <dbReference type="EMBL" id="KAH7912638.1"/>
    </source>
</evidence>
<proteinExistence type="predicted"/>
<accession>A0ACB8AHH3</accession>
<comment type="caution">
    <text evidence="1">The sequence shown here is derived from an EMBL/GenBank/DDBJ whole genome shotgun (WGS) entry which is preliminary data.</text>
</comment>
<dbReference type="Proteomes" id="UP000790377">
    <property type="component" value="Unassembled WGS sequence"/>
</dbReference>
<name>A0ACB8AHH3_9AGAM</name>
<evidence type="ECO:0000313" key="2">
    <source>
        <dbReference type="Proteomes" id="UP000790377"/>
    </source>
</evidence>